<name>A0A9W8V7G4_9HYPO</name>
<protein>
    <submittedName>
        <fullName evidence="1">Uncharacterized protein</fullName>
    </submittedName>
</protein>
<proteinExistence type="predicted"/>
<dbReference type="Proteomes" id="UP001152049">
    <property type="component" value="Unassembled WGS sequence"/>
</dbReference>
<sequence>MLPKFGLELIIRPIVDPVDLEIDLTKVIAWLPESSGRFVGIFSGKVYILRRVIDLHRGFKYKTPPETLEVLIVVGADGKFDISEDPRDDSTGTMKNVDYSDNLVPARRRHVKYEQAAERVATKDWGYLRAFRFSGVYDIQQEDIRVFINNPLCESASVRVEGNSGAARTSQHGSLKSGLSVHPAEISVHDDGIRIELESEPQLSVVSSQGGIEALLRDSQVQFVVKDAVRKVIAPEQSIRSKLTHLHSMALDHSLAGLLFEL</sequence>
<dbReference type="AlphaFoldDB" id="A0A9W8V7G4"/>
<accession>A0A9W8V7G4</accession>
<comment type="caution">
    <text evidence="1">The sequence shown here is derived from an EMBL/GenBank/DDBJ whole genome shotgun (WGS) entry which is preliminary data.</text>
</comment>
<dbReference type="EMBL" id="JAOQAZ010000044">
    <property type="protein sequence ID" value="KAJ4246062.1"/>
    <property type="molecule type" value="Genomic_DNA"/>
</dbReference>
<gene>
    <name evidence="1" type="ORF">NW762_013807</name>
</gene>
<keyword evidence="2" id="KW-1185">Reference proteome</keyword>
<reference evidence="1" key="1">
    <citation type="submission" date="2022-09" db="EMBL/GenBank/DDBJ databases">
        <title>Fusarium specimens isolated from Avocado Roots.</title>
        <authorList>
            <person name="Stajich J."/>
            <person name="Roper C."/>
            <person name="Heimlech-Rivalta G."/>
        </authorList>
    </citation>
    <scope>NUCLEOTIDE SEQUENCE</scope>
    <source>
        <strain evidence="1">CF00136</strain>
    </source>
</reference>
<evidence type="ECO:0000313" key="1">
    <source>
        <dbReference type="EMBL" id="KAJ4246062.1"/>
    </source>
</evidence>
<evidence type="ECO:0000313" key="2">
    <source>
        <dbReference type="Proteomes" id="UP001152049"/>
    </source>
</evidence>
<organism evidence="1 2">
    <name type="scientific">Fusarium torreyae</name>
    <dbReference type="NCBI Taxonomy" id="1237075"/>
    <lineage>
        <taxon>Eukaryota</taxon>
        <taxon>Fungi</taxon>
        <taxon>Dikarya</taxon>
        <taxon>Ascomycota</taxon>
        <taxon>Pezizomycotina</taxon>
        <taxon>Sordariomycetes</taxon>
        <taxon>Hypocreomycetidae</taxon>
        <taxon>Hypocreales</taxon>
        <taxon>Nectriaceae</taxon>
        <taxon>Fusarium</taxon>
    </lineage>
</organism>